<keyword evidence="10 17" id="KW-0227">DNA damage</keyword>
<keyword evidence="11 17" id="KW-0460">Magnesium</keyword>
<dbReference type="PANTHER" id="PTHR11076:SF33">
    <property type="entry name" value="DNA POLYMERASE KAPPA"/>
    <property type="match status" value="1"/>
</dbReference>
<dbReference type="Pfam" id="PF11798">
    <property type="entry name" value="IMS_HHH"/>
    <property type="match status" value="1"/>
</dbReference>
<dbReference type="SUPFAM" id="SSF100879">
    <property type="entry name" value="Lesion bypass DNA polymerase (Y-family), little finger domain"/>
    <property type="match status" value="1"/>
</dbReference>
<dbReference type="Gene3D" id="3.30.1490.100">
    <property type="entry name" value="DNA polymerase, Y-family, little finger domain"/>
    <property type="match status" value="1"/>
</dbReference>
<dbReference type="InterPro" id="IPR043128">
    <property type="entry name" value="Rev_trsase/Diguanyl_cyclase"/>
</dbReference>
<comment type="function">
    <text evidence="15 17">Poorly processive, error-prone DNA polymerase involved in untargeted mutagenesis. Copies undamaged DNA at stalled replication forks, which arise in vivo from mismatched or misaligned primer ends. These misaligned primers can be extended by PolIV. Exhibits no 3'-5' exonuclease (proofreading) activity. May be involved in translesional synthesis, in conjunction with the beta clamp from PolIII.</text>
</comment>
<evidence type="ECO:0000256" key="5">
    <source>
        <dbReference type="ARBA" id="ARBA00022490"/>
    </source>
</evidence>
<evidence type="ECO:0000256" key="4">
    <source>
        <dbReference type="ARBA" id="ARBA00022457"/>
    </source>
</evidence>
<keyword evidence="7 17" id="KW-0548">Nucleotidyltransferase</keyword>
<evidence type="ECO:0000256" key="13">
    <source>
        <dbReference type="ARBA" id="ARBA00023125"/>
    </source>
</evidence>
<comment type="similarity">
    <text evidence="2 17">Belongs to the DNA polymerase type-Y family.</text>
</comment>
<dbReference type="Pfam" id="PF00817">
    <property type="entry name" value="IMS"/>
    <property type="match status" value="1"/>
</dbReference>
<keyword evidence="20" id="KW-1185">Reference proteome</keyword>
<dbReference type="PROSITE" id="PS50173">
    <property type="entry name" value="UMUC"/>
    <property type="match status" value="1"/>
</dbReference>
<feature type="binding site" evidence="17">
    <location>
        <position position="64"/>
    </location>
    <ligand>
        <name>Mg(2+)</name>
        <dbReference type="ChEBI" id="CHEBI:18420"/>
    </ligand>
</feature>
<dbReference type="SUPFAM" id="SSF56672">
    <property type="entry name" value="DNA/RNA polymerases"/>
    <property type="match status" value="1"/>
</dbReference>
<evidence type="ECO:0000313" key="19">
    <source>
        <dbReference type="EMBL" id="RDE06610.1"/>
    </source>
</evidence>
<dbReference type="HAMAP" id="MF_01113">
    <property type="entry name" value="DNApol_IV"/>
    <property type="match status" value="1"/>
</dbReference>
<dbReference type="GO" id="GO:0009432">
    <property type="term" value="P:SOS response"/>
    <property type="evidence" value="ECO:0007669"/>
    <property type="project" value="TreeGrafter"/>
</dbReference>
<evidence type="ECO:0000256" key="1">
    <source>
        <dbReference type="ARBA" id="ARBA00004496"/>
    </source>
</evidence>
<evidence type="ECO:0000256" key="15">
    <source>
        <dbReference type="ARBA" id="ARBA00025589"/>
    </source>
</evidence>
<keyword evidence="4 17" id="KW-0515">Mutator protein</keyword>
<evidence type="ECO:0000313" key="20">
    <source>
        <dbReference type="Proteomes" id="UP000253918"/>
    </source>
</evidence>
<dbReference type="GO" id="GO:0042276">
    <property type="term" value="P:error-prone translesion synthesis"/>
    <property type="evidence" value="ECO:0007669"/>
    <property type="project" value="TreeGrafter"/>
</dbReference>
<dbReference type="Gene3D" id="3.40.1170.60">
    <property type="match status" value="1"/>
</dbReference>
<dbReference type="Pfam" id="PF11799">
    <property type="entry name" value="IMS_C"/>
    <property type="match status" value="1"/>
</dbReference>
<evidence type="ECO:0000256" key="11">
    <source>
        <dbReference type="ARBA" id="ARBA00022842"/>
    </source>
</evidence>
<dbReference type="GO" id="GO:0006261">
    <property type="term" value="P:DNA-templated DNA replication"/>
    <property type="evidence" value="ECO:0007669"/>
    <property type="project" value="UniProtKB-UniRule"/>
</dbReference>
<evidence type="ECO:0000256" key="17">
    <source>
        <dbReference type="HAMAP-Rule" id="MF_01113"/>
    </source>
</evidence>
<dbReference type="GO" id="GO:0005829">
    <property type="term" value="C:cytosol"/>
    <property type="evidence" value="ECO:0007669"/>
    <property type="project" value="TreeGrafter"/>
</dbReference>
<dbReference type="Gene3D" id="1.10.150.20">
    <property type="entry name" value="5' to 3' exonuclease, C-terminal subdomain"/>
    <property type="match status" value="1"/>
</dbReference>
<evidence type="ECO:0000256" key="6">
    <source>
        <dbReference type="ARBA" id="ARBA00022679"/>
    </source>
</evidence>
<dbReference type="NCBIfam" id="NF002677">
    <property type="entry name" value="PRK02406.1"/>
    <property type="match status" value="1"/>
</dbReference>
<dbReference type="InterPro" id="IPR036775">
    <property type="entry name" value="DNA_pol_Y-fam_lit_finger_sf"/>
</dbReference>
<dbReference type="OrthoDB" id="9808813at2"/>
<name>A0A369VZR4_9SPHN</name>
<dbReference type="PANTHER" id="PTHR11076">
    <property type="entry name" value="DNA REPAIR POLYMERASE UMUC / TRANSFERASE FAMILY MEMBER"/>
    <property type="match status" value="1"/>
</dbReference>
<evidence type="ECO:0000256" key="16">
    <source>
        <dbReference type="ARBA" id="ARBA00049244"/>
    </source>
</evidence>
<dbReference type="GO" id="GO:0000287">
    <property type="term" value="F:magnesium ion binding"/>
    <property type="evidence" value="ECO:0007669"/>
    <property type="project" value="UniProtKB-UniRule"/>
</dbReference>
<evidence type="ECO:0000259" key="18">
    <source>
        <dbReference type="PROSITE" id="PS50173"/>
    </source>
</evidence>
<keyword evidence="5 17" id="KW-0963">Cytoplasm</keyword>
<proteinExistence type="inferred from homology"/>
<evidence type="ECO:0000256" key="14">
    <source>
        <dbReference type="ARBA" id="ARBA00023204"/>
    </source>
</evidence>
<organism evidence="19 20">
    <name type="scientific">Sphingomonas aracearum</name>
    <dbReference type="NCBI Taxonomy" id="2283317"/>
    <lineage>
        <taxon>Bacteria</taxon>
        <taxon>Pseudomonadati</taxon>
        <taxon>Pseudomonadota</taxon>
        <taxon>Alphaproteobacteria</taxon>
        <taxon>Sphingomonadales</taxon>
        <taxon>Sphingomonadaceae</taxon>
        <taxon>Sphingomonas</taxon>
    </lineage>
</organism>
<comment type="subunit">
    <text evidence="3 17">Monomer.</text>
</comment>
<keyword evidence="14 17" id="KW-0234">DNA repair</keyword>
<evidence type="ECO:0000256" key="7">
    <source>
        <dbReference type="ARBA" id="ARBA00022695"/>
    </source>
</evidence>
<accession>A0A369VZR4</accession>
<keyword evidence="12 17" id="KW-0239">DNA-directed DNA polymerase</keyword>
<comment type="catalytic activity">
    <reaction evidence="16 17">
        <text>DNA(n) + a 2'-deoxyribonucleoside 5'-triphosphate = DNA(n+1) + diphosphate</text>
        <dbReference type="Rhea" id="RHEA:22508"/>
        <dbReference type="Rhea" id="RHEA-COMP:17339"/>
        <dbReference type="Rhea" id="RHEA-COMP:17340"/>
        <dbReference type="ChEBI" id="CHEBI:33019"/>
        <dbReference type="ChEBI" id="CHEBI:61560"/>
        <dbReference type="ChEBI" id="CHEBI:173112"/>
        <dbReference type="EC" id="2.7.7.7"/>
    </reaction>
</comment>
<comment type="caution">
    <text evidence="19">The sequence shown here is derived from an EMBL/GenBank/DDBJ whole genome shotgun (WGS) entry which is preliminary data.</text>
</comment>
<dbReference type="InterPro" id="IPR017961">
    <property type="entry name" value="DNA_pol_Y-fam_little_finger"/>
</dbReference>
<dbReference type="GO" id="GO:0006281">
    <property type="term" value="P:DNA repair"/>
    <property type="evidence" value="ECO:0007669"/>
    <property type="project" value="UniProtKB-UniRule"/>
</dbReference>
<feature type="domain" description="UmuC" evidence="18">
    <location>
        <begin position="60"/>
        <end position="240"/>
    </location>
</feature>
<sequence length="414" mass="44821">MAASTGRVLFLFSVFAGLLGNRRVISTEETEAIWVDRGQSRQRAKPLSSQQDKPPPIRKIIHVDQDAFFASVEQRDAPELRGKPVAVGGSSGRGVVAAASYEARAFGVRSAMPSVTALRRCPDLVFVRPRFDVYRAVSQAIRTIFLDYTPLVEPLSLDEAYLDVTANQRGLPSATATAEEIRARILAETGLTASAGISYNKFLAKLASDQNKPNGQCVIPPSRGEAFVASLPVARFHGVGPRTAEKMARLGIETGADLKGWTLADLTARFGKAGGWYHAIARGQDHRAVSPDRVRKSSGSETTFHNDLHTPEEVERGICAMAADVWEWCARTGGRGRTVTIKARFSDFRTVTRSRTLNLAVGDRATLDAVALALVRTLYPLPMGVRLVGVTLSGFDTPAPAPVPEQLDWLAEVA</sequence>
<gene>
    <name evidence="17" type="primary">dinB</name>
    <name evidence="19" type="ORF">DVW87_02595</name>
</gene>
<dbReference type="EMBL" id="QQNB01000001">
    <property type="protein sequence ID" value="RDE06610.1"/>
    <property type="molecule type" value="Genomic_DNA"/>
</dbReference>
<comment type="subcellular location">
    <subcellularLocation>
        <location evidence="1 17">Cytoplasm</location>
    </subcellularLocation>
</comment>
<dbReference type="InterPro" id="IPR001126">
    <property type="entry name" value="UmuC"/>
</dbReference>
<dbReference type="AlphaFoldDB" id="A0A369VZR4"/>
<feature type="site" description="Substrate discrimination" evidence="17">
    <location>
        <position position="69"/>
    </location>
</feature>
<feature type="active site" evidence="17">
    <location>
        <position position="159"/>
    </location>
</feature>
<evidence type="ECO:0000256" key="3">
    <source>
        <dbReference type="ARBA" id="ARBA00011245"/>
    </source>
</evidence>
<dbReference type="InterPro" id="IPR043502">
    <property type="entry name" value="DNA/RNA_pol_sf"/>
</dbReference>
<dbReference type="InterPro" id="IPR024728">
    <property type="entry name" value="PolY_HhH_motif"/>
</dbReference>
<feature type="binding site" evidence="17">
    <location>
        <position position="158"/>
    </location>
    <ligand>
        <name>Mg(2+)</name>
        <dbReference type="ChEBI" id="CHEBI:18420"/>
    </ligand>
</feature>
<dbReference type="EC" id="2.7.7.7" evidence="17"/>
<protein>
    <recommendedName>
        <fullName evidence="17">DNA polymerase IV</fullName>
        <shortName evidence="17">Pol IV</shortName>
        <ecNumber evidence="17">2.7.7.7</ecNumber>
    </recommendedName>
</protein>
<comment type="cofactor">
    <cofactor evidence="17">
        <name>Mg(2+)</name>
        <dbReference type="ChEBI" id="CHEBI:18420"/>
    </cofactor>
    <text evidence="17">Binds 2 magnesium ions per subunit.</text>
</comment>
<reference evidence="19 20" key="1">
    <citation type="submission" date="2018-07" db="EMBL/GenBank/DDBJ databases">
        <title>a novel species of Sphingomonas isolated from the rhizosphere soil of Araceae plant.</title>
        <authorList>
            <person name="Zhiyong W."/>
            <person name="Qinglan Z."/>
            <person name="Zhiwei F."/>
            <person name="Ding X."/>
            <person name="Gejiao W."/>
            <person name="Shixue Z."/>
        </authorList>
    </citation>
    <scope>NUCLEOTIDE SEQUENCE [LARGE SCALE GENOMIC DNA]</scope>
    <source>
        <strain evidence="19 20">WZY 27</strain>
    </source>
</reference>
<dbReference type="InterPro" id="IPR022880">
    <property type="entry name" value="DNApol_IV"/>
</dbReference>
<dbReference type="Proteomes" id="UP000253918">
    <property type="component" value="Unassembled WGS sequence"/>
</dbReference>
<keyword evidence="9 17" id="KW-0479">Metal-binding</keyword>
<evidence type="ECO:0000256" key="9">
    <source>
        <dbReference type="ARBA" id="ARBA00022723"/>
    </source>
</evidence>
<keyword evidence="8 17" id="KW-0235">DNA replication</keyword>
<dbReference type="Gene3D" id="3.30.70.270">
    <property type="match status" value="1"/>
</dbReference>
<keyword evidence="13 17" id="KW-0238">DNA-binding</keyword>
<dbReference type="GO" id="GO:0003887">
    <property type="term" value="F:DNA-directed DNA polymerase activity"/>
    <property type="evidence" value="ECO:0007669"/>
    <property type="project" value="UniProtKB-UniRule"/>
</dbReference>
<evidence type="ECO:0000256" key="12">
    <source>
        <dbReference type="ARBA" id="ARBA00022932"/>
    </source>
</evidence>
<keyword evidence="6 17" id="KW-0808">Transferase</keyword>
<evidence type="ECO:0000256" key="10">
    <source>
        <dbReference type="ARBA" id="ARBA00022763"/>
    </source>
</evidence>
<evidence type="ECO:0000256" key="8">
    <source>
        <dbReference type="ARBA" id="ARBA00022705"/>
    </source>
</evidence>
<dbReference type="GO" id="GO:0003684">
    <property type="term" value="F:damaged DNA binding"/>
    <property type="evidence" value="ECO:0007669"/>
    <property type="project" value="InterPro"/>
</dbReference>
<dbReference type="FunFam" id="3.40.1170.60:FF:000001">
    <property type="entry name" value="DNA polymerase IV"/>
    <property type="match status" value="1"/>
</dbReference>
<dbReference type="CDD" id="cd03586">
    <property type="entry name" value="PolY_Pol_IV_kappa"/>
    <property type="match status" value="1"/>
</dbReference>
<dbReference type="InterPro" id="IPR050116">
    <property type="entry name" value="DNA_polymerase-Y"/>
</dbReference>
<dbReference type="FunFam" id="3.30.1490.100:FF:000004">
    <property type="entry name" value="DNA polymerase IV"/>
    <property type="match status" value="1"/>
</dbReference>
<evidence type="ECO:0000256" key="2">
    <source>
        <dbReference type="ARBA" id="ARBA00010945"/>
    </source>
</evidence>